<feature type="region of interest" description="Disordered" evidence="1">
    <location>
        <begin position="1"/>
        <end position="22"/>
    </location>
</feature>
<feature type="region of interest" description="Disordered" evidence="1">
    <location>
        <begin position="391"/>
        <end position="419"/>
    </location>
</feature>
<organism evidence="2 3">
    <name type="scientific">Linnemannia schmuckeri</name>
    <dbReference type="NCBI Taxonomy" id="64567"/>
    <lineage>
        <taxon>Eukaryota</taxon>
        <taxon>Fungi</taxon>
        <taxon>Fungi incertae sedis</taxon>
        <taxon>Mucoromycota</taxon>
        <taxon>Mortierellomycotina</taxon>
        <taxon>Mortierellomycetes</taxon>
        <taxon>Mortierellales</taxon>
        <taxon>Mortierellaceae</taxon>
        <taxon>Linnemannia</taxon>
    </lineage>
</organism>
<feature type="region of interest" description="Disordered" evidence="1">
    <location>
        <begin position="291"/>
        <end position="329"/>
    </location>
</feature>
<gene>
    <name evidence="2" type="ORF">BG015_010057</name>
</gene>
<feature type="compositionally biased region" description="Low complexity" evidence="1">
    <location>
        <begin position="578"/>
        <end position="597"/>
    </location>
</feature>
<protein>
    <submittedName>
        <fullName evidence="2">Uncharacterized protein</fullName>
    </submittedName>
</protein>
<dbReference type="AlphaFoldDB" id="A0A9P5RY20"/>
<keyword evidence="3" id="KW-1185">Reference proteome</keyword>
<sequence>MIGEYPTHISRMRARKEREEALDGLRNRDSSYHGLRAPILGLDPKDTLTDKHVDKKAPAPSAPKSFPEKLFSAFVAWICGGMTEDSEPQASAADDKKYNIPEVSTPCQNVSTPAPAPAPCALVPFPKWTSIPRVNNAAPYPYHSRWGFNLEVQQEVDREMRKYWDREQNATLGNATLGNAKEITHALGASMVMTATVDANNAATVDSSKMNSPGHVDDHKTLASEYITTAVPAEGTTKTPVQAPTAVNIGSSVAAMSKAAASIHGSTASIAFIPKPTIRVDDVIIPSPNASEAPAYHAHEAKNTETIEDITKSDDSGKESDKNDEDDEDFSSMADDLIAIIEDGQSVQEEHIQCEAPLIVATPTPTAPARDDVAFGLPKTSTFDVDTVFPTSIASKTPAPDTHDDNCQESDEDDEDDDDFSSLAADLILSIEGGKPAQEKKTQQETPLPTPPPTPAIVTFPRLSAPPHSASAPTAFGAGTTLASHASPIARHPTTPAAAFSFKCPTSLTTTSKPDINFAPSAVTPSLKFALSTSAMNSRPMDITLIKPAMSVASATSTVPATTTASAFKPAPLTISTTASATDTTSTSPSNSKSINPIVMPPGRPIARMRTKTPSITPVVVMPPGRAIAKPRRSRK</sequence>
<feature type="compositionally biased region" description="Basic and acidic residues" evidence="1">
    <location>
        <begin position="43"/>
        <end position="57"/>
    </location>
</feature>
<proteinExistence type="predicted"/>
<feature type="compositionally biased region" description="Acidic residues" evidence="1">
    <location>
        <begin position="407"/>
        <end position="419"/>
    </location>
</feature>
<evidence type="ECO:0000313" key="3">
    <source>
        <dbReference type="Proteomes" id="UP000748756"/>
    </source>
</evidence>
<dbReference type="Proteomes" id="UP000748756">
    <property type="component" value="Unassembled WGS sequence"/>
</dbReference>
<comment type="caution">
    <text evidence="2">The sequence shown here is derived from an EMBL/GenBank/DDBJ whole genome shotgun (WGS) entry which is preliminary data.</text>
</comment>
<reference evidence="2" key="1">
    <citation type="journal article" date="2020" name="Fungal Divers.">
        <title>Resolving the Mortierellaceae phylogeny through synthesis of multi-gene phylogenetics and phylogenomics.</title>
        <authorList>
            <person name="Vandepol N."/>
            <person name="Liber J."/>
            <person name="Desiro A."/>
            <person name="Na H."/>
            <person name="Kennedy M."/>
            <person name="Barry K."/>
            <person name="Grigoriev I.V."/>
            <person name="Miller A.N."/>
            <person name="O'Donnell K."/>
            <person name="Stajich J.E."/>
            <person name="Bonito G."/>
        </authorList>
    </citation>
    <scope>NUCLEOTIDE SEQUENCE</scope>
    <source>
        <strain evidence="2">NRRL 6426</strain>
    </source>
</reference>
<feature type="compositionally biased region" description="Basic and acidic residues" evidence="1">
    <location>
        <begin position="297"/>
        <end position="321"/>
    </location>
</feature>
<evidence type="ECO:0000313" key="2">
    <source>
        <dbReference type="EMBL" id="KAF9148221.1"/>
    </source>
</evidence>
<accession>A0A9P5RY20</accession>
<name>A0A9P5RY20_9FUNG</name>
<feature type="region of interest" description="Disordered" evidence="1">
    <location>
        <begin position="432"/>
        <end position="476"/>
    </location>
</feature>
<dbReference type="OrthoDB" id="2450035at2759"/>
<evidence type="ECO:0000256" key="1">
    <source>
        <dbReference type="SAM" id="MobiDB-lite"/>
    </source>
</evidence>
<feature type="region of interest" description="Disordered" evidence="1">
    <location>
        <begin position="43"/>
        <end position="64"/>
    </location>
</feature>
<feature type="region of interest" description="Disordered" evidence="1">
    <location>
        <begin position="578"/>
        <end position="605"/>
    </location>
</feature>
<dbReference type="EMBL" id="JAAAUQ010000692">
    <property type="protein sequence ID" value="KAF9148221.1"/>
    <property type="molecule type" value="Genomic_DNA"/>
</dbReference>